<reference evidence="1" key="2">
    <citation type="submission" date="2020-09" db="EMBL/GenBank/DDBJ databases">
        <authorList>
            <person name="Sun Q."/>
            <person name="Sedlacek I."/>
        </authorList>
    </citation>
    <scope>NUCLEOTIDE SEQUENCE</scope>
    <source>
        <strain evidence="1">CCM 7897</strain>
    </source>
</reference>
<protein>
    <submittedName>
        <fullName evidence="1">Type VI secretion system protein ImpG</fullName>
    </submittedName>
</protein>
<sequence>MSDHLLPYYNRELLYLRQMAKEFAARHPKIAGNLRMSGDGIDDPHVARLAEGVAFLNARINHKLDDEFPELVNTLLDILYPHYLAPIPSMATVQFKPKAEVTTPQTIPVNTELDSEPVEGETCRFRTRYPVTLWPITVADASLKGRPLVAPSNARTAGAFSCLKLTLRCTAPDTTFSSLQPESLRFFLRGQPSHVYALHELLFNNTMAIAIADNAADPNPVFVKPEAVSPVGFGPEEVILPYAPQSQPAYRTLTEFFIFPDKFLYFDVDLSTKVLGAAGTELSVFFYFNRSDPALERAITKDFFALGCTPIVNLFRQRSEPVLVGQNRLEYRVIPDARRPEALEVHSLTSVIATDAEGKRKSISPFYARRPSQAQDHAGYWATARRRSEGRLSGTEVFLSFSEIDPAFASTDIVVAAETLCLNRDLPAKLPYGGGHPVLTPVQVAAAIGEVSCISPLTHTIRIPDGDARNWRLISHLMLNHLSLVGEGGLEALQETLMLYDFRGSPETRLMIEGITALSARRGTARAPKRPGDVAWGDAICQGIDLVAEFNPANFSGSSLFLFAMVLDQFFGLHASINSFTRLTATVKGQPGSLRTWPARAGYRPLL</sequence>
<dbReference type="PANTHER" id="PTHR35370">
    <property type="entry name" value="CYTOPLASMIC PROTEIN-RELATED-RELATED"/>
    <property type="match status" value="1"/>
</dbReference>
<organism evidence="1 2">
    <name type="scientific">Azorhizobium oxalatiphilum</name>
    <dbReference type="NCBI Taxonomy" id="980631"/>
    <lineage>
        <taxon>Bacteria</taxon>
        <taxon>Pseudomonadati</taxon>
        <taxon>Pseudomonadota</taxon>
        <taxon>Alphaproteobacteria</taxon>
        <taxon>Hyphomicrobiales</taxon>
        <taxon>Xanthobacteraceae</taxon>
        <taxon>Azorhizobium</taxon>
    </lineage>
</organism>
<dbReference type="NCBIfam" id="TIGR03359">
    <property type="entry name" value="VI_chp_6"/>
    <property type="match status" value="1"/>
</dbReference>
<dbReference type="Pfam" id="PF05947">
    <property type="entry name" value="T6SS_TssF"/>
    <property type="match status" value="1"/>
</dbReference>
<dbReference type="Proteomes" id="UP000606044">
    <property type="component" value="Unassembled WGS sequence"/>
</dbReference>
<dbReference type="PIRSF" id="PIRSF028304">
    <property type="entry name" value="UCP028304"/>
    <property type="match status" value="1"/>
</dbReference>
<proteinExistence type="predicted"/>
<reference evidence="1" key="1">
    <citation type="journal article" date="2014" name="Int. J. Syst. Evol. Microbiol.">
        <title>Complete genome sequence of Corynebacterium casei LMG S-19264T (=DSM 44701T), isolated from a smear-ripened cheese.</title>
        <authorList>
            <consortium name="US DOE Joint Genome Institute (JGI-PGF)"/>
            <person name="Walter F."/>
            <person name="Albersmeier A."/>
            <person name="Kalinowski J."/>
            <person name="Ruckert C."/>
        </authorList>
    </citation>
    <scope>NUCLEOTIDE SEQUENCE</scope>
    <source>
        <strain evidence="1">CCM 7897</strain>
    </source>
</reference>
<accession>A0A917BUW5</accession>
<dbReference type="EMBL" id="BMCT01000001">
    <property type="protein sequence ID" value="GGF57711.1"/>
    <property type="molecule type" value="Genomic_DNA"/>
</dbReference>
<evidence type="ECO:0000313" key="2">
    <source>
        <dbReference type="Proteomes" id="UP000606044"/>
    </source>
</evidence>
<evidence type="ECO:0000313" key="1">
    <source>
        <dbReference type="EMBL" id="GGF57711.1"/>
    </source>
</evidence>
<dbReference type="AlphaFoldDB" id="A0A917BUW5"/>
<dbReference type="RefSeq" id="WP_188577079.1">
    <property type="nucleotide sequence ID" value="NZ_BMCT01000001.1"/>
</dbReference>
<comment type="caution">
    <text evidence="1">The sequence shown here is derived from an EMBL/GenBank/DDBJ whole genome shotgun (WGS) entry which is preliminary data.</text>
</comment>
<gene>
    <name evidence="1" type="primary">impG</name>
    <name evidence="1" type="ORF">GCM10007301_16770</name>
</gene>
<dbReference type="PANTHER" id="PTHR35370:SF1">
    <property type="entry name" value="TYPE VI SECRETION SYSTEM COMPONENT TSSF1"/>
    <property type="match status" value="1"/>
</dbReference>
<keyword evidence="2" id="KW-1185">Reference proteome</keyword>
<name>A0A917BUW5_9HYPH</name>
<dbReference type="InterPro" id="IPR010272">
    <property type="entry name" value="T6SS_TssF"/>
</dbReference>